<keyword evidence="7 8" id="KW-0315">Glutamine amidotransferase</keyword>
<proteinExistence type="inferred from homology"/>
<dbReference type="EMBL" id="JAIOIV010000022">
    <property type="protein sequence ID" value="MBZ0155137.1"/>
    <property type="molecule type" value="Genomic_DNA"/>
</dbReference>
<dbReference type="InterPro" id="IPR027417">
    <property type="entry name" value="P-loop_NTPase"/>
</dbReference>
<dbReference type="InterPro" id="IPR004484">
    <property type="entry name" value="CbiA/CobB_synth"/>
</dbReference>
<dbReference type="InterPro" id="IPR011698">
    <property type="entry name" value="GATase_3"/>
</dbReference>
<comment type="function">
    <text evidence="8">Catalyzes the ATP-dependent amidation of the two carboxylate groups at positions a and c of cobyrinate, using either L-glutamine or ammonia as the nitrogen source.</text>
</comment>
<accession>A0A953J8D5</accession>
<dbReference type="Gene3D" id="3.40.50.880">
    <property type="match status" value="1"/>
</dbReference>
<keyword evidence="4 8" id="KW-0547">Nucleotide-binding</keyword>
<evidence type="ECO:0000259" key="10">
    <source>
        <dbReference type="Pfam" id="PF07685"/>
    </source>
</evidence>
<dbReference type="NCBIfam" id="TIGR00379">
    <property type="entry name" value="cobB"/>
    <property type="match status" value="1"/>
</dbReference>
<evidence type="ECO:0000259" key="9">
    <source>
        <dbReference type="Pfam" id="PF01656"/>
    </source>
</evidence>
<dbReference type="InterPro" id="IPR029062">
    <property type="entry name" value="Class_I_gatase-like"/>
</dbReference>
<dbReference type="PANTHER" id="PTHR43873">
    <property type="entry name" value="COBYRINATE A,C-DIAMIDE SYNTHASE"/>
    <property type="match status" value="1"/>
</dbReference>
<dbReference type="NCBIfam" id="NF002204">
    <property type="entry name" value="PRK01077.1"/>
    <property type="match status" value="1"/>
</dbReference>
<feature type="active site" description="Nucleophile" evidence="8">
    <location>
        <position position="341"/>
    </location>
</feature>
<evidence type="ECO:0000256" key="8">
    <source>
        <dbReference type="HAMAP-Rule" id="MF_00027"/>
    </source>
</evidence>
<reference evidence="11" key="2">
    <citation type="submission" date="2021-08" db="EMBL/GenBank/DDBJ databases">
        <authorList>
            <person name="Dalcin Martins P."/>
        </authorList>
    </citation>
    <scope>NUCLEOTIDE SEQUENCE</scope>
    <source>
        <strain evidence="11">MAG_39</strain>
    </source>
</reference>
<evidence type="ECO:0000313" key="11">
    <source>
        <dbReference type="EMBL" id="MBZ0155137.1"/>
    </source>
</evidence>
<feature type="domain" description="CobQ/CobB/MinD/ParA nucleotide binding" evidence="9">
    <location>
        <begin position="7"/>
        <end position="192"/>
    </location>
</feature>
<dbReference type="Gene3D" id="3.40.50.300">
    <property type="entry name" value="P-loop containing nucleotide triphosphate hydrolases"/>
    <property type="match status" value="1"/>
</dbReference>
<keyword evidence="6 8" id="KW-0460">Magnesium</keyword>
<evidence type="ECO:0000256" key="2">
    <source>
        <dbReference type="ARBA" id="ARBA00022573"/>
    </source>
</evidence>
<keyword evidence="2 8" id="KW-0169">Cobalamin biosynthesis</keyword>
<comment type="cofactor">
    <cofactor evidence="1 8">
        <name>Mg(2+)</name>
        <dbReference type="ChEBI" id="CHEBI:18420"/>
    </cofactor>
</comment>
<dbReference type="HAMAP" id="MF_00027">
    <property type="entry name" value="CobB_CbiA"/>
    <property type="match status" value="1"/>
</dbReference>
<comment type="caution">
    <text evidence="11">The sequence shown here is derived from an EMBL/GenBank/DDBJ whole genome shotgun (WGS) entry which is preliminary data.</text>
</comment>
<dbReference type="InterPro" id="IPR002586">
    <property type="entry name" value="CobQ/CobB/MinD/ParA_Nub-bd_dom"/>
</dbReference>
<comment type="miscellaneous">
    <text evidence="8">The a and c carboxylates of cobyrinate are activated for nucleophilic attack via formation of a phosphorylated intermediate by ATP. CbiA catalyzes first the amidation of the c-carboxylate, and then that of the a-carboxylate.</text>
</comment>
<comment type="similarity">
    <text evidence="8">Belongs to the CobB/CbiA family.</text>
</comment>
<dbReference type="CDD" id="cd03130">
    <property type="entry name" value="GATase1_CobB"/>
    <property type="match status" value="1"/>
</dbReference>
<evidence type="ECO:0000256" key="6">
    <source>
        <dbReference type="ARBA" id="ARBA00022842"/>
    </source>
</evidence>
<protein>
    <recommendedName>
        <fullName evidence="8">Cobyrinate a,c-diamide synthase</fullName>
        <ecNumber evidence="8">6.3.5.11</ecNumber>
    </recommendedName>
    <alternativeName>
        <fullName evidence="8">Cobyrinic acid a,c-diamide synthetase</fullName>
    </alternativeName>
</protein>
<evidence type="ECO:0000256" key="5">
    <source>
        <dbReference type="ARBA" id="ARBA00022840"/>
    </source>
</evidence>
<dbReference type="SUPFAM" id="SSF52540">
    <property type="entry name" value="P-loop containing nucleoside triphosphate hydrolases"/>
    <property type="match status" value="1"/>
</dbReference>
<evidence type="ECO:0000256" key="7">
    <source>
        <dbReference type="ARBA" id="ARBA00022962"/>
    </source>
</evidence>
<dbReference type="PANTHER" id="PTHR43873:SF1">
    <property type="entry name" value="COBYRINATE A,C-DIAMIDE SYNTHASE"/>
    <property type="match status" value="1"/>
</dbReference>
<evidence type="ECO:0000256" key="4">
    <source>
        <dbReference type="ARBA" id="ARBA00022741"/>
    </source>
</evidence>
<keyword evidence="5 8" id="KW-0067">ATP-binding</keyword>
<sequence length="488" mass="53464">MTKHPRVIIAGVRGGSGKTTLSLGLIAALGSRRGLQVIPYKKGPDYIDAGWMSVAAKNPCYTLDPFLVPRERTLESFLSHFSGDIAVIEGNRGLYDGMDAVGSYSTAELAKLLKAPVILVVDCTKMTRTAAAVVLGCMHMDREVPLRGVVLNQVSGDRHESVIRESIERYCSLPVLGAIPRLPSEELPERHMGLTPHQEHPGTERVIASVEDIAARYLDLDRIQAIAESADPLPGAGAGALPVFSSSFPLPEEDRTVAIGVIRDSAFQFYYPENLEELERRGAELIDINALSDSCLPEEIDALYIGGGFPETNAIRLAENESFRRSVRAMAEKGLPIYAECGGLMFLGDSLVVEGRKYPMVGLFPLAFEMKEKPQAHGYTVVEVVRENPFFPVGTVLQGHEFHYSAVAEVKGREGAALAFRMKRGQGIKEKRDGIFYKNVFATYTHTHALGAAPWGEGMIARAKDFRESRGLPPLSALVRKRGEERKE</sequence>
<feature type="domain" description="CobB/CobQ-like glutamine amidotransferase" evidence="10">
    <location>
        <begin position="259"/>
        <end position="451"/>
    </location>
</feature>
<reference evidence="11" key="1">
    <citation type="journal article" date="2021" name="bioRxiv">
        <title>Unraveling nitrogen, sulfur and carbon metabolic pathways and microbial community transcriptional responses to substrate deprivation and toxicity stresses in a bioreactor mimicking anoxic brackish coastal sediment conditions.</title>
        <authorList>
            <person name="Martins P.D."/>
            <person name="Echeveste M.J."/>
            <person name="Arshad A."/>
            <person name="Kurth J."/>
            <person name="Ouboter H."/>
            <person name="Jetten M.S.M."/>
            <person name="Welte C.U."/>
        </authorList>
    </citation>
    <scope>NUCLEOTIDE SEQUENCE</scope>
    <source>
        <strain evidence="11">MAG_39</strain>
    </source>
</reference>
<dbReference type="Pfam" id="PF07685">
    <property type="entry name" value="GATase_3"/>
    <property type="match status" value="1"/>
</dbReference>
<organism evidence="11 12">
    <name type="scientific">Candidatus Nitrobium versatile</name>
    <dbReference type="NCBI Taxonomy" id="2884831"/>
    <lineage>
        <taxon>Bacteria</taxon>
        <taxon>Pseudomonadati</taxon>
        <taxon>Nitrospirota</taxon>
        <taxon>Nitrospiria</taxon>
        <taxon>Nitrospirales</taxon>
        <taxon>Nitrospiraceae</taxon>
        <taxon>Candidatus Nitrobium</taxon>
    </lineage>
</organism>
<evidence type="ECO:0000256" key="3">
    <source>
        <dbReference type="ARBA" id="ARBA00022598"/>
    </source>
</evidence>
<comment type="domain">
    <text evidence="8">Comprises of two domains. The C-terminal domain contains the binding site for glutamine and catalyzes the hydrolysis of this substrate to glutamate and ammonia. The N-terminal domain is anticipated to bind ATP and cobyrinate and catalyzes the ultimate synthesis of the diamide product. The ammonia produced via the glutaminase domain is probably translocated to the adjacent domain via a molecular tunnel, where it reacts with an activated intermediate.</text>
</comment>
<evidence type="ECO:0000256" key="1">
    <source>
        <dbReference type="ARBA" id="ARBA00001946"/>
    </source>
</evidence>
<gene>
    <name evidence="11" type="primary">cobB</name>
    <name evidence="8" type="synonym">cbiA</name>
    <name evidence="11" type="ORF">K8I29_02855</name>
</gene>
<name>A0A953J8D5_9BACT</name>
<feature type="site" description="Increases nucleophilicity of active site Cys" evidence="8">
    <location>
        <position position="446"/>
    </location>
</feature>
<dbReference type="GO" id="GO:0042242">
    <property type="term" value="F:cobyrinic acid a,c-diamide synthase activity"/>
    <property type="evidence" value="ECO:0007669"/>
    <property type="project" value="UniProtKB-UniRule"/>
</dbReference>
<evidence type="ECO:0000313" key="12">
    <source>
        <dbReference type="Proteomes" id="UP000705867"/>
    </source>
</evidence>
<dbReference type="EC" id="6.3.5.11" evidence="8"/>
<comment type="catalytic activity">
    <reaction evidence="8">
        <text>cob(II)yrinate + 2 L-glutamine + 2 ATP + 2 H2O = cob(II)yrinate a,c diamide + 2 L-glutamate + 2 ADP + 2 phosphate + 2 H(+)</text>
        <dbReference type="Rhea" id="RHEA:26289"/>
        <dbReference type="ChEBI" id="CHEBI:15377"/>
        <dbReference type="ChEBI" id="CHEBI:15378"/>
        <dbReference type="ChEBI" id="CHEBI:29985"/>
        <dbReference type="ChEBI" id="CHEBI:30616"/>
        <dbReference type="ChEBI" id="CHEBI:43474"/>
        <dbReference type="ChEBI" id="CHEBI:58359"/>
        <dbReference type="ChEBI" id="CHEBI:58537"/>
        <dbReference type="ChEBI" id="CHEBI:58894"/>
        <dbReference type="ChEBI" id="CHEBI:456216"/>
        <dbReference type="EC" id="6.3.5.11"/>
    </reaction>
</comment>
<dbReference type="PROSITE" id="PS51274">
    <property type="entry name" value="GATASE_COBBQ"/>
    <property type="match status" value="1"/>
</dbReference>
<keyword evidence="3 8" id="KW-0436">Ligase</keyword>
<dbReference type="AlphaFoldDB" id="A0A953J8D5"/>
<dbReference type="CDD" id="cd05388">
    <property type="entry name" value="CobB_N"/>
    <property type="match status" value="1"/>
</dbReference>
<dbReference type="GO" id="GO:0005524">
    <property type="term" value="F:ATP binding"/>
    <property type="evidence" value="ECO:0007669"/>
    <property type="project" value="UniProtKB-UniRule"/>
</dbReference>
<comment type="pathway">
    <text evidence="8">Cofactor biosynthesis; adenosylcobalamin biosynthesis; cob(II)yrinate a,c-diamide from sirohydrochlorin (anaerobic route): step 10/10.</text>
</comment>
<dbReference type="GO" id="GO:0009236">
    <property type="term" value="P:cobalamin biosynthetic process"/>
    <property type="evidence" value="ECO:0007669"/>
    <property type="project" value="UniProtKB-UniRule"/>
</dbReference>
<dbReference type="Pfam" id="PF01656">
    <property type="entry name" value="CbiA"/>
    <property type="match status" value="1"/>
</dbReference>
<dbReference type="Proteomes" id="UP000705867">
    <property type="component" value="Unassembled WGS sequence"/>
</dbReference>
<dbReference type="SUPFAM" id="SSF52317">
    <property type="entry name" value="Class I glutamine amidotransferase-like"/>
    <property type="match status" value="1"/>
</dbReference>